<dbReference type="EMBL" id="DTBQ01000007">
    <property type="protein sequence ID" value="HGM46158.1"/>
    <property type="molecule type" value="Genomic_DNA"/>
</dbReference>
<keyword evidence="1" id="KW-0472">Membrane</keyword>
<gene>
    <name evidence="2" type="ORF">ENU21_00190</name>
</gene>
<name>A0A7C4D428_THEPE</name>
<protein>
    <recommendedName>
        <fullName evidence="3">NADH:quinone oxidoreductase/Mrp antiporter membrane subunit domain-containing protein</fullName>
    </recommendedName>
</protein>
<reference evidence="2" key="1">
    <citation type="journal article" date="2020" name="mSystems">
        <title>Genome- and Community-Level Interaction Insights into Carbon Utilization and Element Cycling Functions of Hydrothermarchaeota in Hydrothermal Sediment.</title>
        <authorList>
            <person name="Zhou Z."/>
            <person name="Liu Y."/>
            <person name="Xu W."/>
            <person name="Pan J."/>
            <person name="Luo Z.H."/>
            <person name="Li M."/>
        </authorList>
    </citation>
    <scope>NUCLEOTIDE SEQUENCE</scope>
    <source>
        <strain evidence="2">SpSt-649</strain>
    </source>
</reference>
<sequence>MVELFLLLASLAAGVLLIAQRRAEWFLVFAWLSYLPLAFLSQARSLDARLLAASLGYLASATILVLSLSSALGRDVRSLRGAVGKYSLEGWLLAFHMLALAALPPFANFTWLESLARTAPEIASALAAVRVSWLLGFSRLAVEAMFAPPEGGGKLRTRVWPLELFLFVLLTAASLALLVEELGGGA</sequence>
<keyword evidence="1" id="KW-0812">Transmembrane</keyword>
<dbReference type="AlphaFoldDB" id="A0A7C4D428"/>
<organism evidence="2">
    <name type="scientific">Thermofilum pendens</name>
    <dbReference type="NCBI Taxonomy" id="2269"/>
    <lineage>
        <taxon>Archaea</taxon>
        <taxon>Thermoproteota</taxon>
        <taxon>Thermoprotei</taxon>
        <taxon>Thermofilales</taxon>
        <taxon>Thermofilaceae</taxon>
        <taxon>Thermofilum</taxon>
    </lineage>
</organism>
<evidence type="ECO:0000313" key="2">
    <source>
        <dbReference type="EMBL" id="HGM46158.1"/>
    </source>
</evidence>
<accession>A0A7C4D428</accession>
<keyword evidence="1" id="KW-1133">Transmembrane helix</keyword>
<feature type="transmembrane region" description="Helical" evidence="1">
    <location>
        <begin position="90"/>
        <end position="107"/>
    </location>
</feature>
<proteinExistence type="predicted"/>
<comment type="caution">
    <text evidence="2">The sequence shown here is derived from an EMBL/GenBank/DDBJ whole genome shotgun (WGS) entry which is preliminary data.</text>
</comment>
<evidence type="ECO:0008006" key="3">
    <source>
        <dbReference type="Google" id="ProtNLM"/>
    </source>
</evidence>
<feature type="transmembrane region" description="Helical" evidence="1">
    <location>
        <begin position="159"/>
        <end position="179"/>
    </location>
</feature>
<evidence type="ECO:0000256" key="1">
    <source>
        <dbReference type="SAM" id="Phobius"/>
    </source>
</evidence>
<feature type="transmembrane region" description="Helical" evidence="1">
    <location>
        <begin position="50"/>
        <end position="69"/>
    </location>
</feature>